<keyword evidence="6" id="KW-1185">Reference proteome</keyword>
<keyword evidence="1" id="KW-0732">Signal</keyword>
<sequence length="185" mass="19602">MPSVVVKANPVIPMASKAFSLSCDVDGPYNSIQWLMDSRPLVSSSTVTISNDSTVVSFNPLKTDNDGLYQCVVKNILKEHVRAYKLLASYGPSHVNISATAENPITLTCLAASQPPSTYVWKIDGKPVGNSSEIKLSILVALGSSTITCIATNPRTNATAGATFKLPGKHLSSALKIRHLGAGLF</sequence>
<dbReference type="Proteomes" id="UP000515152">
    <property type="component" value="Chromosome 11"/>
</dbReference>
<gene>
    <name evidence="7" type="primary">LOC116222347</name>
</gene>
<reference evidence="7" key="1">
    <citation type="submission" date="2025-08" db="UniProtKB">
        <authorList>
            <consortium name="RefSeq"/>
        </authorList>
    </citation>
    <scope>IDENTIFICATION</scope>
</reference>
<feature type="domain" description="Ig-like" evidence="5">
    <location>
        <begin position="92"/>
        <end position="165"/>
    </location>
</feature>
<dbReference type="KEGG" id="char:116222347"/>
<dbReference type="PANTHER" id="PTHR44337:SF20">
    <property type="entry name" value="CARCINOEMBRYONIC ANTIGEN-RELATED CELL ADHESION MOLECULE 5-RELATED"/>
    <property type="match status" value="1"/>
</dbReference>
<evidence type="ECO:0000256" key="1">
    <source>
        <dbReference type="ARBA" id="ARBA00022729"/>
    </source>
</evidence>
<dbReference type="Pfam" id="PF13927">
    <property type="entry name" value="Ig_3"/>
    <property type="match status" value="1"/>
</dbReference>
<evidence type="ECO:0000256" key="2">
    <source>
        <dbReference type="ARBA" id="ARBA00023157"/>
    </source>
</evidence>
<protein>
    <submittedName>
        <fullName evidence="7">Carcinoembryonic antigen-related cell adhesion molecule 5-like</fullName>
    </submittedName>
</protein>
<dbReference type="PANTHER" id="PTHR44337">
    <property type="entry name" value="CARCINOEMBRYONIC ANTIGEN-RELATED CELL ADHESION MOLECULE 8"/>
    <property type="match status" value="1"/>
</dbReference>
<organism evidence="6 7">
    <name type="scientific">Clupea harengus</name>
    <name type="common">Atlantic herring</name>
    <dbReference type="NCBI Taxonomy" id="7950"/>
    <lineage>
        <taxon>Eukaryota</taxon>
        <taxon>Metazoa</taxon>
        <taxon>Chordata</taxon>
        <taxon>Craniata</taxon>
        <taxon>Vertebrata</taxon>
        <taxon>Euteleostomi</taxon>
        <taxon>Actinopterygii</taxon>
        <taxon>Neopterygii</taxon>
        <taxon>Teleostei</taxon>
        <taxon>Clupei</taxon>
        <taxon>Clupeiformes</taxon>
        <taxon>Clupeoidei</taxon>
        <taxon>Clupeidae</taxon>
        <taxon>Clupea</taxon>
    </lineage>
</organism>
<keyword evidence="2" id="KW-1015">Disulfide bond</keyword>
<evidence type="ECO:0000256" key="3">
    <source>
        <dbReference type="ARBA" id="ARBA00023180"/>
    </source>
</evidence>
<evidence type="ECO:0000313" key="7">
    <source>
        <dbReference type="RefSeq" id="XP_042565061.1"/>
    </source>
</evidence>
<dbReference type="GeneID" id="116222347"/>
<dbReference type="PROSITE" id="PS50835">
    <property type="entry name" value="IG_LIKE"/>
    <property type="match status" value="2"/>
</dbReference>
<dbReference type="Pfam" id="PF13895">
    <property type="entry name" value="Ig_2"/>
    <property type="match status" value="1"/>
</dbReference>
<dbReference type="AlphaFoldDB" id="A0A8M1KLY6"/>
<feature type="domain" description="Ig-like" evidence="5">
    <location>
        <begin position="2"/>
        <end position="88"/>
    </location>
</feature>
<keyword evidence="4" id="KW-0393">Immunoglobulin domain</keyword>
<evidence type="ECO:0000256" key="4">
    <source>
        <dbReference type="ARBA" id="ARBA00023319"/>
    </source>
</evidence>
<dbReference type="InterPro" id="IPR052598">
    <property type="entry name" value="IgSF_CEA-related"/>
</dbReference>
<keyword evidence="3" id="KW-0325">Glycoprotein</keyword>
<dbReference type="RefSeq" id="XP_042565061.1">
    <property type="nucleotide sequence ID" value="XM_042709127.1"/>
</dbReference>
<dbReference type="OrthoDB" id="10012075at2759"/>
<dbReference type="InterPro" id="IPR007110">
    <property type="entry name" value="Ig-like_dom"/>
</dbReference>
<name>A0A8M1KLY6_CLUHA</name>
<accession>A0A8M1KLY6</accession>
<evidence type="ECO:0000313" key="6">
    <source>
        <dbReference type="Proteomes" id="UP000515152"/>
    </source>
</evidence>
<proteinExistence type="predicted"/>
<evidence type="ECO:0000259" key="5">
    <source>
        <dbReference type="PROSITE" id="PS50835"/>
    </source>
</evidence>